<dbReference type="GO" id="GO:0016491">
    <property type="term" value="F:oxidoreductase activity"/>
    <property type="evidence" value="ECO:0007669"/>
    <property type="project" value="InterPro"/>
</dbReference>
<dbReference type="InterPro" id="IPR052585">
    <property type="entry name" value="Lipid_raft_assoc_Zn_ADH"/>
</dbReference>
<dbReference type="SUPFAM" id="SSF51735">
    <property type="entry name" value="NAD(P)-binding Rossmann-fold domains"/>
    <property type="match status" value="1"/>
</dbReference>
<dbReference type="GeneID" id="27340486"/>
<dbReference type="VEuPathDB" id="FungiDB:PV07_01292"/>
<dbReference type="RefSeq" id="XP_016254732.1">
    <property type="nucleotide sequence ID" value="XM_016387804.1"/>
</dbReference>
<proteinExistence type="predicted"/>
<dbReference type="OrthoDB" id="191139at2759"/>
<feature type="domain" description="Enoyl reductase (ER)" evidence="1">
    <location>
        <begin position="48"/>
        <end position="388"/>
    </location>
</feature>
<organism evidence="2 3">
    <name type="scientific">Cladophialophora immunda</name>
    <dbReference type="NCBI Taxonomy" id="569365"/>
    <lineage>
        <taxon>Eukaryota</taxon>
        <taxon>Fungi</taxon>
        <taxon>Dikarya</taxon>
        <taxon>Ascomycota</taxon>
        <taxon>Pezizomycotina</taxon>
        <taxon>Eurotiomycetes</taxon>
        <taxon>Chaetothyriomycetidae</taxon>
        <taxon>Chaetothyriales</taxon>
        <taxon>Herpotrichiellaceae</taxon>
        <taxon>Cladophialophora</taxon>
    </lineage>
</organism>
<dbReference type="PANTHER" id="PTHR43482:SF4">
    <property type="entry name" value="ALCOHOL DEHYDROGENASE, PUTATIVE (AFU_ORTHOLOGUE AFUA_7G06260)-RELATED"/>
    <property type="match status" value="1"/>
</dbReference>
<gene>
    <name evidence="2" type="ORF">PV07_01292</name>
</gene>
<protein>
    <recommendedName>
        <fullName evidence="1">Enoyl reductase (ER) domain-containing protein</fullName>
    </recommendedName>
</protein>
<reference evidence="2 3" key="1">
    <citation type="submission" date="2015-01" db="EMBL/GenBank/DDBJ databases">
        <title>The Genome Sequence of Cladophialophora immunda CBS83496.</title>
        <authorList>
            <consortium name="The Broad Institute Genomics Platform"/>
            <person name="Cuomo C."/>
            <person name="de Hoog S."/>
            <person name="Gorbushina A."/>
            <person name="Stielow B."/>
            <person name="Teixiera M."/>
            <person name="Abouelleil A."/>
            <person name="Chapman S.B."/>
            <person name="Priest M."/>
            <person name="Young S.K."/>
            <person name="Wortman J."/>
            <person name="Nusbaum C."/>
            <person name="Birren B."/>
        </authorList>
    </citation>
    <scope>NUCLEOTIDE SEQUENCE [LARGE SCALE GENOMIC DNA]</scope>
    <source>
        <strain evidence="2 3">CBS 83496</strain>
    </source>
</reference>
<dbReference type="HOGENOM" id="CLU_026673_3_3_1"/>
<dbReference type="Proteomes" id="UP000054466">
    <property type="component" value="Unassembled WGS sequence"/>
</dbReference>
<accession>A0A0D2A2L4</accession>
<evidence type="ECO:0000313" key="3">
    <source>
        <dbReference type="Proteomes" id="UP000054466"/>
    </source>
</evidence>
<evidence type="ECO:0000259" key="1">
    <source>
        <dbReference type="SMART" id="SM00829"/>
    </source>
</evidence>
<name>A0A0D2A2L4_9EURO</name>
<dbReference type="InterPro" id="IPR036291">
    <property type="entry name" value="NAD(P)-bd_dom_sf"/>
</dbReference>
<dbReference type="InterPro" id="IPR011032">
    <property type="entry name" value="GroES-like_sf"/>
</dbReference>
<dbReference type="Pfam" id="PF13602">
    <property type="entry name" value="ADH_zinc_N_2"/>
    <property type="match status" value="1"/>
</dbReference>
<dbReference type="SMART" id="SM00829">
    <property type="entry name" value="PKS_ER"/>
    <property type="match status" value="1"/>
</dbReference>
<sequence length="393" mass="41897">MRALHLPGVPSGDEIPFHFPSKPPSALDLEYTSADYPDPDARTTDLSASLQHFYLIRVLFTALTRGEITWQEILEPARFHSCGGAIPGHDVVGVVDKVFTSPKAESGPEFSPGDRVWALLDFDRDGAAATYTLACEKELSLAPSDPVSSTNIADKTWEEQLATLPLSALTAYQALYTHGRLPLLSAESSPPSVASHKRVLILGSAGSVGLPTLQLAKASGFSVVATCSSASAALVTSLVDITTDVLIDYTSEGYTSLPSAFDSRNLPPVDLVVDCIGGDTLSTLLLTSTPALNTIINPGARVVTIVAPVKVYGEETAEAIRRNCAGAGVEVEFFIVRPSGEELDFLARWVTAGKLKGYVQEVFELHQGRDAMQFVEARGRRGGGKVVLRVATQ</sequence>
<evidence type="ECO:0000313" key="2">
    <source>
        <dbReference type="EMBL" id="KIW34516.1"/>
    </source>
</evidence>
<dbReference type="STRING" id="569365.A0A0D2A2L4"/>
<dbReference type="SUPFAM" id="SSF50129">
    <property type="entry name" value="GroES-like"/>
    <property type="match status" value="1"/>
</dbReference>
<dbReference type="EMBL" id="KN847040">
    <property type="protein sequence ID" value="KIW34516.1"/>
    <property type="molecule type" value="Genomic_DNA"/>
</dbReference>
<dbReference type="Gene3D" id="3.40.50.720">
    <property type="entry name" value="NAD(P)-binding Rossmann-like Domain"/>
    <property type="match status" value="1"/>
</dbReference>
<dbReference type="CDD" id="cd05289">
    <property type="entry name" value="MDR_like_2"/>
    <property type="match status" value="1"/>
</dbReference>
<dbReference type="PANTHER" id="PTHR43482">
    <property type="entry name" value="PROTEIN AST1-RELATED"/>
    <property type="match status" value="1"/>
</dbReference>
<keyword evidence="3" id="KW-1185">Reference proteome</keyword>
<dbReference type="AlphaFoldDB" id="A0A0D2A2L4"/>
<dbReference type="InterPro" id="IPR020843">
    <property type="entry name" value="ER"/>
</dbReference>
<dbReference type="Gene3D" id="3.90.180.10">
    <property type="entry name" value="Medium-chain alcohol dehydrogenases, catalytic domain"/>
    <property type="match status" value="1"/>
</dbReference>